<evidence type="ECO:0000256" key="5">
    <source>
        <dbReference type="ARBA" id="ARBA00022723"/>
    </source>
</evidence>
<keyword evidence="6" id="KW-0547">Nucleotide-binding</keyword>
<evidence type="ECO:0000256" key="2">
    <source>
        <dbReference type="ARBA" id="ARBA00008663"/>
    </source>
</evidence>
<dbReference type="GO" id="GO:0016301">
    <property type="term" value="F:kinase activity"/>
    <property type="evidence" value="ECO:0007669"/>
    <property type="project" value="UniProtKB-KW"/>
</dbReference>
<reference evidence="16 17" key="1">
    <citation type="journal article" date="2023" name="Microorganisms">
        <title>Thiorhodovibrio frisius and Trv. litoralis spp. nov., Two Novel Members from a Clade of Fastidious Purple Sulfur Bacteria That Exhibit Unique Red-Shifted Light-Harvesting Capabilities.</title>
        <authorList>
            <person name="Methner A."/>
            <person name="Kuzyk S.B."/>
            <person name="Petersen J."/>
            <person name="Bauer S."/>
            <person name="Brinkmann H."/>
            <person name="Sichau K."/>
            <person name="Wanner G."/>
            <person name="Wolf J."/>
            <person name="Neumann-Schaal M."/>
            <person name="Henke P."/>
            <person name="Tank M."/>
            <person name="Sproer C."/>
            <person name="Bunk B."/>
            <person name="Overmann J."/>
        </authorList>
    </citation>
    <scope>NUCLEOTIDE SEQUENCE [LARGE SCALE GENOMIC DNA]</scope>
    <source>
        <strain evidence="16 17">DSM 6702</strain>
    </source>
</reference>
<evidence type="ECO:0000256" key="11">
    <source>
        <dbReference type="ARBA" id="ARBA00023317"/>
    </source>
</evidence>
<dbReference type="GO" id="GO:0004743">
    <property type="term" value="F:pyruvate kinase activity"/>
    <property type="evidence" value="ECO:0007669"/>
    <property type="project" value="UniProtKB-EC"/>
</dbReference>
<keyword evidence="9 13" id="KW-0460">Magnesium</keyword>
<dbReference type="InterPro" id="IPR015793">
    <property type="entry name" value="Pyrv_Knase_brl"/>
</dbReference>
<keyword evidence="17" id="KW-1185">Reference proteome</keyword>
<evidence type="ECO:0000256" key="6">
    <source>
        <dbReference type="ARBA" id="ARBA00022741"/>
    </source>
</evidence>
<dbReference type="EC" id="2.7.1.40" evidence="3 12"/>
<dbReference type="InterPro" id="IPR036918">
    <property type="entry name" value="Pyrv_Knase_C_sf"/>
</dbReference>
<dbReference type="Proteomes" id="UP001432180">
    <property type="component" value="Chromosome"/>
</dbReference>
<dbReference type="InterPro" id="IPR040442">
    <property type="entry name" value="Pyrv_kinase-like_dom_sf"/>
</dbReference>
<dbReference type="Gene3D" id="3.40.1380.20">
    <property type="entry name" value="Pyruvate kinase, C-terminal domain"/>
    <property type="match status" value="1"/>
</dbReference>
<evidence type="ECO:0000256" key="9">
    <source>
        <dbReference type="ARBA" id="ARBA00022842"/>
    </source>
</evidence>
<dbReference type="SUPFAM" id="SSF50800">
    <property type="entry name" value="PK beta-barrel domain-like"/>
    <property type="match status" value="1"/>
</dbReference>
<keyword evidence="8" id="KW-0067">ATP-binding</keyword>
<evidence type="ECO:0000256" key="13">
    <source>
        <dbReference type="RuleBase" id="RU000504"/>
    </source>
</evidence>
<dbReference type="InterPro" id="IPR015806">
    <property type="entry name" value="Pyrv_Knase_insert_dom_sf"/>
</dbReference>
<evidence type="ECO:0000256" key="7">
    <source>
        <dbReference type="ARBA" id="ARBA00022777"/>
    </source>
</evidence>
<comment type="pathway">
    <text evidence="1 13">Carbohydrate degradation; glycolysis; pyruvate from D-glyceraldehyde 3-phosphate: step 5/5.</text>
</comment>
<evidence type="ECO:0000313" key="17">
    <source>
        <dbReference type="Proteomes" id="UP001432180"/>
    </source>
</evidence>
<organism evidence="16 17">
    <name type="scientific">Thiorhodovibrio winogradskyi</name>
    <dbReference type="NCBI Taxonomy" id="77007"/>
    <lineage>
        <taxon>Bacteria</taxon>
        <taxon>Pseudomonadati</taxon>
        <taxon>Pseudomonadota</taxon>
        <taxon>Gammaproteobacteria</taxon>
        <taxon>Chromatiales</taxon>
        <taxon>Chromatiaceae</taxon>
        <taxon>Thiorhodovibrio</taxon>
    </lineage>
</organism>
<evidence type="ECO:0000259" key="14">
    <source>
        <dbReference type="Pfam" id="PF00224"/>
    </source>
</evidence>
<comment type="similarity">
    <text evidence="2 13">Belongs to the pyruvate kinase family.</text>
</comment>
<dbReference type="Gene3D" id="3.20.20.60">
    <property type="entry name" value="Phosphoenolpyruvate-binding domains"/>
    <property type="match status" value="1"/>
</dbReference>
<sequence length="482" mass="52338">MQFRSHKTKIVATIGPASDQPVILCQMLKAGMNIARLNFSHGDPQSHAERIRRLRQAAQDTGQRLAIMGDLPGPKMRIGDLAEEPVELVRDNLFTLTTEDILGNVERASVTFKGLPAAVKPGDRLFLNDGFILLKVVEVSATEVVCNVRAGGELRSRKGLNLPGIDLGISAFTEEDHDWLRFAAEQGVDAISQSFVANAEDMQAVRAAAAELNYQPFLIAKIERADALDKLEAILEASDGIMVARGDLGVEIPIENIAVAQKRITEIANMRAKPVITATQMLESMVLFRRPTRAEATDVANAILGGTDCVMLSAESAMGRFPVESVAMLAGIAAATEPERDNRALAQALGAYGSGGSLRAVDLIARSVYHTAERSAPQVIITPTRSGNTARNIARFRLPHWIVALSPLPATSQALEFSYGIQPIDVREDRAEWGEFVRAWLRDMGIRDGLVLLTQGPSDEHPCGNHRLELIELDRAAAHACH</sequence>
<evidence type="ECO:0000256" key="1">
    <source>
        <dbReference type="ARBA" id="ARBA00004997"/>
    </source>
</evidence>
<dbReference type="InterPro" id="IPR001697">
    <property type="entry name" value="Pyr_Knase"/>
</dbReference>
<dbReference type="NCBIfam" id="TIGR01064">
    <property type="entry name" value="pyruv_kin"/>
    <property type="match status" value="1"/>
</dbReference>
<dbReference type="PANTHER" id="PTHR11817">
    <property type="entry name" value="PYRUVATE KINASE"/>
    <property type="match status" value="1"/>
</dbReference>
<dbReference type="Gene3D" id="2.40.33.10">
    <property type="entry name" value="PK beta-barrel domain-like"/>
    <property type="match status" value="1"/>
</dbReference>
<keyword evidence="11 16" id="KW-0670">Pyruvate</keyword>
<protein>
    <recommendedName>
        <fullName evidence="3 12">Pyruvate kinase</fullName>
        <ecNumber evidence="3 12">2.7.1.40</ecNumber>
    </recommendedName>
</protein>
<keyword evidence="7 13" id="KW-0418">Kinase</keyword>
<evidence type="ECO:0000313" key="16">
    <source>
        <dbReference type="EMBL" id="WPL16275.1"/>
    </source>
</evidence>
<keyword evidence="10 13" id="KW-0324">Glycolysis</keyword>
<keyword evidence="5" id="KW-0479">Metal-binding</keyword>
<feature type="domain" description="Pyruvate kinase C-terminal" evidence="15">
    <location>
        <begin position="363"/>
        <end position="435"/>
    </location>
</feature>
<comment type="catalytic activity">
    <reaction evidence="13">
        <text>pyruvate + ATP = phosphoenolpyruvate + ADP + H(+)</text>
        <dbReference type="Rhea" id="RHEA:18157"/>
        <dbReference type="ChEBI" id="CHEBI:15361"/>
        <dbReference type="ChEBI" id="CHEBI:15378"/>
        <dbReference type="ChEBI" id="CHEBI:30616"/>
        <dbReference type="ChEBI" id="CHEBI:58702"/>
        <dbReference type="ChEBI" id="CHEBI:456216"/>
        <dbReference type="EC" id="2.7.1.40"/>
    </reaction>
</comment>
<proteinExistence type="inferred from homology"/>
<evidence type="ECO:0000256" key="3">
    <source>
        <dbReference type="ARBA" id="ARBA00012142"/>
    </source>
</evidence>
<evidence type="ECO:0000256" key="10">
    <source>
        <dbReference type="ARBA" id="ARBA00023152"/>
    </source>
</evidence>
<dbReference type="Pfam" id="PF00224">
    <property type="entry name" value="PK"/>
    <property type="match status" value="1"/>
</dbReference>
<dbReference type="RefSeq" id="WP_328986821.1">
    <property type="nucleotide sequence ID" value="NZ_CP121472.1"/>
</dbReference>
<name>A0ABZ0S6Z6_9GAMM</name>
<dbReference type="PRINTS" id="PR01050">
    <property type="entry name" value="PYRUVTKNASE"/>
</dbReference>
<evidence type="ECO:0000259" key="15">
    <source>
        <dbReference type="Pfam" id="PF02887"/>
    </source>
</evidence>
<dbReference type="EMBL" id="CP121472">
    <property type="protein sequence ID" value="WPL16275.1"/>
    <property type="molecule type" value="Genomic_DNA"/>
</dbReference>
<dbReference type="InterPro" id="IPR011037">
    <property type="entry name" value="Pyrv_Knase-like_insert_dom_sf"/>
</dbReference>
<evidence type="ECO:0000256" key="12">
    <source>
        <dbReference type="NCBIfam" id="TIGR01064"/>
    </source>
</evidence>
<feature type="domain" description="Pyruvate kinase barrel" evidence="14">
    <location>
        <begin position="6"/>
        <end position="326"/>
    </location>
</feature>
<evidence type="ECO:0000256" key="4">
    <source>
        <dbReference type="ARBA" id="ARBA00022679"/>
    </source>
</evidence>
<keyword evidence="4 13" id="KW-0808">Transferase</keyword>
<dbReference type="InterPro" id="IPR015795">
    <property type="entry name" value="Pyrv_Knase_C"/>
</dbReference>
<accession>A0ABZ0S6Z6</accession>
<gene>
    <name evidence="16" type="primary">pyk</name>
    <name evidence="16" type="ORF">Thiowin_01228</name>
</gene>
<dbReference type="Pfam" id="PF02887">
    <property type="entry name" value="PK_C"/>
    <property type="match status" value="1"/>
</dbReference>
<dbReference type="SUPFAM" id="SSF51621">
    <property type="entry name" value="Phosphoenolpyruvate/pyruvate domain"/>
    <property type="match status" value="1"/>
</dbReference>
<dbReference type="SUPFAM" id="SSF52935">
    <property type="entry name" value="PK C-terminal domain-like"/>
    <property type="match status" value="1"/>
</dbReference>
<evidence type="ECO:0000256" key="8">
    <source>
        <dbReference type="ARBA" id="ARBA00022840"/>
    </source>
</evidence>
<dbReference type="InterPro" id="IPR015813">
    <property type="entry name" value="Pyrv/PenolPyrv_kinase-like_dom"/>
</dbReference>
<dbReference type="NCBIfam" id="NF004491">
    <property type="entry name" value="PRK05826.1"/>
    <property type="match status" value="1"/>
</dbReference>